<name>A0ABQ5BL00_9ASTR</name>
<dbReference type="InterPro" id="IPR043502">
    <property type="entry name" value="DNA/RNA_pol_sf"/>
</dbReference>
<protein>
    <submittedName>
        <fullName evidence="1">Uncharacterized protein</fullName>
    </submittedName>
</protein>
<sequence>MIGGKPFNKEHKLNKYEHIEPIKQKKRGLAPERNESACKEVNELTKAGILREVKYQTWVANPVMVRFINMKLNPKKCSFGVEECPFLGHLITKQVFKANPSKVKAITNLKPPITLKEIQSLNGKVASLSRFLSNGADRSLLFFKALKSCTNKKTIH</sequence>
<dbReference type="Proteomes" id="UP001151760">
    <property type="component" value="Unassembled WGS sequence"/>
</dbReference>
<evidence type="ECO:0000313" key="2">
    <source>
        <dbReference type="Proteomes" id="UP001151760"/>
    </source>
</evidence>
<dbReference type="PANTHER" id="PTHR37984:SF5">
    <property type="entry name" value="PROTEIN NYNRIN-LIKE"/>
    <property type="match status" value="1"/>
</dbReference>
<reference evidence="1" key="2">
    <citation type="submission" date="2022-01" db="EMBL/GenBank/DDBJ databases">
        <authorList>
            <person name="Yamashiro T."/>
            <person name="Shiraishi A."/>
            <person name="Satake H."/>
            <person name="Nakayama K."/>
        </authorList>
    </citation>
    <scope>NUCLEOTIDE SEQUENCE</scope>
</reference>
<gene>
    <name evidence="1" type="ORF">Tco_0861383</name>
</gene>
<keyword evidence="2" id="KW-1185">Reference proteome</keyword>
<dbReference type="EMBL" id="BQNB010013304">
    <property type="protein sequence ID" value="GJT14341.1"/>
    <property type="molecule type" value="Genomic_DNA"/>
</dbReference>
<dbReference type="Gene3D" id="3.30.70.270">
    <property type="match status" value="1"/>
</dbReference>
<dbReference type="InterPro" id="IPR050951">
    <property type="entry name" value="Retrovirus_Pol_polyprotein"/>
</dbReference>
<reference evidence="1" key="1">
    <citation type="journal article" date="2022" name="Int. J. Mol. Sci.">
        <title>Draft Genome of Tanacetum Coccineum: Genomic Comparison of Closely Related Tanacetum-Family Plants.</title>
        <authorList>
            <person name="Yamashiro T."/>
            <person name="Shiraishi A."/>
            <person name="Nakayama K."/>
            <person name="Satake H."/>
        </authorList>
    </citation>
    <scope>NUCLEOTIDE SEQUENCE</scope>
</reference>
<evidence type="ECO:0000313" key="1">
    <source>
        <dbReference type="EMBL" id="GJT14341.1"/>
    </source>
</evidence>
<dbReference type="PANTHER" id="PTHR37984">
    <property type="entry name" value="PROTEIN CBG26694"/>
    <property type="match status" value="1"/>
</dbReference>
<proteinExistence type="predicted"/>
<accession>A0ABQ5BL00</accession>
<comment type="caution">
    <text evidence="1">The sequence shown here is derived from an EMBL/GenBank/DDBJ whole genome shotgun (WGS) entry which is preliminary data.</text>
</comment>
<dbReference type="SUPFAM" id="SSF56672">
    <property type="entry name" value="DNA/RNA polymerases"/>
    <property type="match status" value="1"/>
</dbReference>
<dbReference type="InterPro" id="IPR043128">
    <property type="entry name" value="Rev_trsase/Diguanyl_cyclase"/>
</dbReference>
<dbReference type="Gene3D" id="3.10.10.10">
    <property type="entry name" value="HIV Type 1 Reverse Transcriptase, subunit A, domain 1"/>
    <property type="match status" value="1"/>
</dbReference>
<organism evidence="1 2">
    <name type="scientific">Tanacetum coccineum</name>
    <dbReference type="NCBI Taxonomy" id="301880"/>
    <lineage>
        <taxon>Eukaryota</taxon>
        <taxon>Viridiplantae</taxon>
        <taxon>Streptophyta</taxon>
        <taxon>Embryophyta</taxon>
        <taxon>Tracheophyta</taxon>
        <taxon>Spermatophyta</taxon>
        <taxon>Magnoliopsida</taxon>
        <taxon>eudicotyledons</taxon>
        <taxon>Gunneridae</taxon>
        <taxon>Pentapetalae</taxon>
        <taxon>asterids</taxon>
        <taxon>campanulids</taxon>
        <taxon>Asterales</taxon>
        <taxon>Asteraceae</taxon>
        <taxon>Asteroideae</taxon>
        <taxon>Anthemideae</taxon>
        <taxon>Anthemidinae</taxon>
        <taxon>Tanacetum</taxon>
    </lineage>
</organism>